<reference evidence="11 12" key="1">
    <citation type="submission" date="2017-12" db="EMBL/GenBank/DDBJ databases">
        <authorList>
            <consortium name="DOE Joint Genome Institute"/>
            <person name="Haridas S."/>
            <person name="Kjaerbolling I."/>
            <person name="Vesth T.C."/>
            <person name="Frisvad J.C."/>
            <person name="Nybo J.L."/>
            <person name="Theobald S."/>
            <person name="Kuo A."/>
            <person name="Bowyer P."/>
            <person name="Matsuda Y."/>
            <person name="Mondo S."/>
            <person name="Lyhne E.K."/>
            <person name="Kogle M.E."/>
            <person name="Clum A."/>
            <person name="Lipzen A."/>
            <person name="Salamov A."/>
            <person name="Ngan C.Y."/>
            <person name="Daum C."/>
            <person name="Chiniquy J."/>
            <person name="Barry K."/>
            <person name="LaButti K."/>
            <person name="Simmons B.A."/>
            <person name="Magnuson J.K."/>
            <person name="Mortensen U.H."/>
            <person name="Larsen T.O."/>
            <person name="Grigoriev I.V."/>
            <person name="Baker S.E."/>
            <person name="Andersen M.R."/>
            <person name="Nordberg H.P."/>
            <person name="Cantor M.N."/>
            <person name="Hua S.X."/>
        </authorList>
    </citation>
    <scope>NUCLEOTIDE SEQUENCE [LARGE SCALE GENOMIC DNA]</scope>
    <source>
        <strain evidence="11 12">CBS 102.13</strain>
    </source>
</reference>
<dbReference type="STRING" id="41067.A0A2I2F3E2"/>
<evidence type="ECO:0000256" key="6">
    <source>
        <dbReference type="ARBA" id="ARBA00022989"/>
    </source>
</evidence>
<feature type="transmembrane region" description="Helical" evidence="10">
    <location>
        <begin position="64"/>
        <end position="89"/>
    </location>
</feature>
<organism evidence="11 12">
    <name type="scientific">Aspergillus candidus</name>
    <dbReference type="NCBI Taxonomy" id="41067"/>
    <lineage>
        <taxon>Eukaryota</taxon>
        <taxon>Fungi</taxon>
        <taxon>Dikarya</taxon>
        <taxon>Ascomycota</taxon>
        <taxon>Pezizomycotina</taxon>
        <taxon>Eurotiomycetes</taxon>
        <taxon>Eurotiomycetidae</taxon>
        <taxon>Eurotiales</taxon>
        <taxon>Aspergillaceae</taxon>
        <taxon>Aspergillus</taxon>
        <taxon>Aspergillus subgen. Circumdati</taxon>
    </lineage>
</organism>
<keyword evidence="7 10" id="KW-0472">Membrane</keyword>
<feature type="transmembrane region" description="Helical" evidence="10">
    <location>
        <begin position="305"/>
        <end position="331"/>
    </location>
</feature>
<keyword evidence="3" id="KW-0813">Transport</keyword>
<feature type="transmembrane region" description="Helical" evidence="10">
    <location>
        <begin position="20"/>
        <end position="44"/>
    </location>
</feature>
<sequence>MGTGIVSILLFNLPYNGDWLYWLSVIVFAFNVFLFSLFSLISFIRYTFFRGIWTAMLNHPTQSLFLGTFPMGLATIINMICFVCVPAWGQWAAKLAWALWWFDTVISLANNMYLPFVIMSRHNNELSGMTAAWLLPVVSTIVASASGGIVASVLENNQHALWTIIISYILWGTGVPLAMTVLAMYFHRLTIHKLPLREVIVSVFLPLGPLGQGAFSIMQLGKQAMRVFPETNSLPAPISAGPILYILGFVLGLIMWGFALVWLFFALASITRSRFPFNMGWWGFTFPLGVFTTATTTIAKELPSLFFKVLGTIFSVIVILLWIVVSIGTLVKSWQRKIFIAPCLKEWEKLEAERHAKDCRGLRDA</sequence>
<keyword evidence="12" id="KW-1185">Reference proteome</keyword>
<comment type="function">
    <text evidence="8">Sulphite efflux pump required for the secretion of sulphite as a reducing agent. In the presence of sulphite, cystine in keratin is directly cleaved to cysteine and S-sulphocysteine, and thereby, reduced proteins become accessible to hydrolysis by a variety of secreted endo- and exoproteases. Excretion of sulphite mediated by an efflux pump also represents a detoxification pathway for dermatophytes during infection of the epidermal stratum corneum, hair and nails, which are rich in cysteine.</text>
</comment>
<dbReference type="PANTHER" id="PTHR31686:SF1">
    <property type="entry name" value="SULFITE EFFLUX PUMP SSU1"/>
    <property type="match status" value="1"/>
</dbReference>
<evidence type="ECO:0000256" key="9">
    <source>
        <dbReference type="ARBA" id="ARBA00072906"/>
    </source>
</evidence>
<feature type="transmembrane region" description="Helical" evidence="10">
    <location>
        <begin position="240"/>
        <end position="267"/>
    </location>
</feature>
<dbReference type="GO" id="GO:0005886">
    <property type="term" value="C:plasma membrane"/>
    <property type="evidence" value="ECO:0007669"/>
    <property type="project" value="UniProtKB-SubCell"/>
</dbReference>
<evidence type="ECO:0000256" key="10">
    <source>
        <dbReference type="SAM" id="Phobius"/>
    </source>
</evidence>
<comment type="similarity">
    <text evidence="2">Belongs to the tellurite-resistance/dicarboxylate transporter (TDT) family.</text>
</comment>
<keyword evidence="6 10" id="KW-1133">Transmembrane helix</keyword>
<dbReference type="Pfam" id="PF03595">
    <property type="entry name" value="SLAC1"/>
    <property type="match status" value="1"/>
</dbReference>
<dbReference type="GO" id="GO:0000319">
    <property type="term" value="F:sulfite transmembrane transporter activity"/>
    <property type="evidence" value="ECO:0007669"/>
    <property type="project" value="TreeGrafter"/>
</dbReference>
<gene>
    <name evidence="11" type="ORF">BDW47DRAFT_110814</name>
</gene>
<evidence type="ECO:0000256" key="7">
    <source>
        <dbReference type="ARBA" id="ARBA00023136"/>
    </source>
</evidence>
<evidence type="ECO:0000256" key="4">
    <source>
        <dbReference type="ARBA" id="ARBA00022475"/>
    </source>
</evidence>
<dbReference type="AlphaFoldDB" id="A0A2I2F3E2"/>
<dbReference type="Proteomes" id="UP000234585">
    <property type="component" value="Unassembled WGS sequence"/>
</dbReference>
<evidence type="ECO:0000256" key="8">
    <source>
        <dbReference type="ARBA" id="ARBA00056100"/>
    </source>
</evidence>
<evidence type="ECO:0000256" key="5">
    <source>
        <dbReference type="ARBA" id="ARBA00022692"/>
    </source>
</evidence>
<accession>A0A2I2F3E2</accession>
<dbReference type="PANTHER" id="PTHR31686">
    <property type="match status" value="1"/>
</dbReference>
<feature type="transmembrane region" description="Helical" evidence="10">
    <location>
        <begin position="279"/>
        <end position="299"/>
    </location>
</feature>
<feature type="transmembrane region" description="Helical" evidence="10">
    <location>
        <begin position="160"/>
        <end position="187"/>
    </location>
</feature>
<dbReference type="EMBL" id="KZ559166">
    <property type="protein sequence ID" value="PLB35151.1"/>
    <property type="molecule type" value="Genomic_DNA"/>
</dbReference>
<feature type="transmembrane region" description="Helical" evidence="10">
    <location>
        <begin position="131"/>
        <end position="154"/>
    </location>
</feature>
<name>A0A2I2F3E2_ASPCN</name>
<proteinExistence type="inferred from homology"/>
<evidence type="ECO:0000256" key="3">
    <source>
        <dbReference type="ARBA" id="ARBA00022448"/>
    </source>
</evidence>
<evidence type="ECO:0000256" key="1">
    <source>
        <dbReference type="ARBA" id="ARBA00004651"/>
    </source>
</evidence>
<evidence type="ECO:0000313" key="12">
    <source>
        <dbReference type="Proteomes" id="UP000234585"/>
    </source>
</evidence>
<evidence type="ECO:0000313" key="11">
    <source>
        <dbReference type="EMBL" id="PLB35151.1"/>
    </source>
</evidence>
<protein>
    <recommendedName>
        <fullName evidence="9">Sulfite efflux pump SSU1</fullName>
    </recommendedName>
</protein>
<keyword evidence="4" id="KW-1003">Cell membrane</keyword>
<dbReference type="InterPro" id="IPR004695">
    <property type="entry name" value="SLAC1/Mae1/Ssu1/TehA"/>
</dbReference>
<dbReference type="FunFam" id="1.50.10.150:FF:000004">
    <property type="entry name" value="Malic acid transporter"/>
    <property type="match status" value="1"/>
</dbReference>
<dbReference type="CDD" id="cd09318">
    <property type="entry name" value="TDT_SSU1"/>
    <property type="match status" value="1"/>
</dbReference>
<dbReference type="GeneID" id="36520965"/>
<dbReference type="InterPro" id="IPR051629">
    <property type="entry name" value="Sulfite_efflux_TDT"/>
</dbReference>
<feature type="transmembrane region" description="Helical" evidence="10">
    <location>
        <begin position="199"/>
        <end position="220"/>
    </location>
</feature>
<feature type="transmembrane region" description="Helical" evidence="10">
    <location>
        <begin position="95"/>
        <end position="119"/>
    </location>
</feature>
<dbReference type="OrthoDB" id="1099at2759"/>
<dbReference type="InterPro" id="IPR038665">
    <property type="entry name" value="Voltage-dep_anion_channel_sf"/>
</dbReference>
<comment type="subcellular location">
    <subcellularLocation>
        <location evidence="1">Cell membrane</location>
        <topology evidence="1">Multi-pass membrane protein</topology>
    </subcellularLocation>
</comment>
<evidence type="ECO:0000256" key="2">
    <source>
        <dbReference type="ARBA" id="ARBA00008566"/>
    </source>
</evidence>
<dbReference type="Gene3D" id="1.50.10.150">
    <property type="entry name" value="Voltage-dependent anion channel"/>
    <property type="match status" value="1"/>
</dbReference>
<keyword evidence="5 10" id="KW-0812">Transmembrane</keyword>
<dbReference type="RefSeq" id="XP_024669163.1">
    <property type="nucleotide sequence ID" value="XM_024813805.1"/>
</dbReference>